<comment type="caution">
    <text evidence="3">The sequence shown here is derived from an EMBL/GenBank/DDBJ whole genome shotgun (WGS) entry which is preliminary data.</text>
</comment>
<sequence>MSLLRDLVKPLVIEAKEDHSHTVVFLHRFPAGTTDDELRTKVLSEKKPGFTVTLQRRYPTLRWVFPYPKLHSGEHQHRTSHWESLSATDVATLELEDNGLPYITQIILREARLVGGLDKVIVGGQGETAIAAHAAINRFPEIPSRVRNEPTDVVSFLQQTFPGSWTEASQFKLAGFVAMHAADDEATQDQRTYLLMSRFANKKTIKDNITLNTPHKFIHGGIKRRDDQNDGPRIVEFSDFLSSIGVPIQTKLVASPIVQIEPQRVVPRFTKAVESTAKEEDDAKLRHELAEKEKYRQLLEKKKRQEADARKRTLQRIEEDKIERKIRQERERRRIFGPDISQTLPDECNPQRVDSKLEDELAEREKYRQLLKKQKQQEAEARQRALMRIEDDKIERKIRQERERQKLFGHDVARGVDEEDAHHDSDHDA</sequence>
<organism evidence="3 4">
    <name type="scientific">Truncatella angustata</name>
    <dbReference type="NCBI Taxonomy" id="152316"/>
    <lineage>
        <taxon>Eukaryota</taxon>
        <taxon>Fungi</taxon>
        <taxon>Dikarya</taxon>
        <taxon>Ascomycota</taxon>
        <taxon>Pezizomycotina</taxon>
        <taxon>Sordariomycetes</taxon>
        <taxon>Xylariomycetidae</taxon>
        <taxon>Amphisphaeriales</taxon>
        <taxon>Sporocadaceae</taxon>
        <taxon>Truncatella</taxon>
    </lineage>
</organism>
<feature type="coiled-coil region" evidence="1">
    <location>
        <begin position="285"/>
        <end position="312"/>
    </location>
</feature>
<evidence type="ECO:0000313" key="3">
    <source>
        <dbReference type="EMBL" id="KAH6660858.1"/>
    </source>
</evidence>
<keyword evidence="1" id="KW-0175">Coiled coil</keyword>
<feature type="region of interest" description="Disordered" evidence="2">
    <location>
        <begin position="409"/>
        <end position="429"/>
    </location>
</feature>
<dbReference type="InterPro" id="IPR029058">
    <property type="entry name" value="AB_hydrolase_fold"/>
</dbReference>
<dbReference type="GeneID" id="70128207"/>
<reference evidence="3" key="1">
    <citation type="journal article" date="2021" name="Nat. Commun.">
        <title>Genetic determinants of endophytism in the Arabidopsis root mycobiome.</title>
        <authorList>
            <person name="Mesny F."/>
            <person name="Miyauchi S."/>
            <person name="Thiergart T."/>
            <person name="Pickel B."/>
            <person name="Atanasova L."/>
            <person name="Karlsson M."/>
            <person name="Huettel B."/>
            <person name="Barry K.W."/>
            <person name="Haridas S."/>
            <person name="Chen C."/>
            <person name="Bauer D."/>
            <person name="Andreopoulos W."/>
            <person name="Pangilinan J."/>
            <person name="LaButti K."/>
            <person name="Riley R."/>
            <person name="Lipzen A."/>
            <person name="Clum A."/>
            <person name="Drula E."/>
            <person name="Henrissat B."/>
            <person name="Kohler A."/>
            <person name="Grigoriev I.V."/>
            <person name="Martin F.M."/>
            <person name="Hacquard S."/>
        </authorList>
    </citation>
    <scope>NUCLEOTIDE SEQUENCE</scope>
    <source>
        <strain evidence="3">MPI-SDFR-AT-0073</strain>
    </source>
</reference>
<dbReference type="Proteomes" id="UP000758603">
    <property type="component" value="Unassembled WGS sequence"/>
</dbReference>
<dbReference type="AlphaFoldDB" id="A0A9P9A476"/>
<evidence type="ECO:0000256" key="1">
    <source>
        <dbReference type="SAM" id="Coils"/>
    </source>
</evidence>
<proteinExistence type="predicted"/>
<keyword evidence="4" id="KW-1185">Reference proteome</keyword>
<gene>
    <name evidence="3" type="ORF">BKA67DRAFT_530942</name>
</gene>
<dbReference type="EMBL" id="JAGPXC010000001">
    <property type="protein sequence ID" value="KAH6660858.1"/>
    <property type="molecule type" value="Genomic_DNA"/>
</dbReference>
<protein>
    <submittedName>
        <fullName evidence="3">Uncharacterized protein</fullName>
    </submittedName>
</protein>
<dbReference type="OrthoDB" id="2418081at2759"/>
<evidence type="ECO:0000256" key="2">
    <source>
        <dbReference type="SAM" id="MobiDB-lite"/>
    </source>
</evidence>
<accession>A0A9P9A476</accession>
<dbReference type="Gene3D" id="3.40.50.1820">
    <property type="entry name" value="alpha/beta hydrolase"/>
    <property type="match status" value="1"/>
</dbReference>
<name>A0A9P9A476_9PEZI</name>
<feature type="coiled-coil region" evidence="1">
    <location>
        <begin position="357"/>
        <end position="392"/>
    </location>
</feature>
<evidence type="ECO:0000313" key="4">
    <source>
        <dbReference type="Proteomes" id="UP000758603"/>
    </source>
</evidence>
<dbReference type="RefSeq" id="XP_045964989.1">
    <property type="nucleotide sequence ID" value="XM_046099315.1"/>
</dbReference>